<dbReference type="Pfam" id="PF08587">
    <property type="entry name" value="UBA_2"/>
    <property type="match status" value="1"/>
</dbReference>
<dbReference type="SUPFAM" id="SSF57756">
    <property type="entry name" value="Retrovirus zinc finger-like domains"/>
    <property type="match status" value="5"/>
</dbReference>
<dbReference type="PROSITE" id="PS00107">
    <property type="entry name" value="PROTEIN_KINASE_ATP"/>
    <property type="match status" value="1"/>
</dbReference>
<dbReference type="InterPro" id="IPR008271">
    <property type="entry name" value="Ser/Thr_kinase_AS"/>
</dbReference>
<dbReference type="InterPro" id="IPR001878">
    <property type="entry name" value="Znf_CCHC"/>
</dbReference>
<dbReference type="Proteomes" id="UP001221413">
    <property type="component" value="Unassembled WGS sequence"/>
</dbReference>
<sequence>MDDAGRPALASSIHNPSTPPRRPPIMSAITDEDLAIPIPAYGASTPQQQQRQHAARSDPPPQSRSQQRLGQYNIVKTLGEGSFGKVKLAVHQTSGQKVALKIINRRKLANRDMAGRVEREIQYLQLLRHPHIIKLYSVITTPTEIIMVIEYAGGELFDYIVKNGKMDEPTSRRFFQQIICAVEYCHIHKIVHRDLKPENLLLDDNLNVKIADFGLSNIMTDGNFLKTSCGSPNYAAPEVISGKLYAGPEVDVWSCGVILYVMLCGRLPFDDDYIPTLFKKIAQGTYHIPTYLSRESVALLKKMLVVNPVNRITVAEIRQDPWFLKDLPEYLWPPTQEFVDTGAPDQSKAIAAMSKPPKQLHDDLVGKLSDKLGYGKDDLVDALERPEPSAIKDAYDILKHNFVMRKDARVESGAPPSFLASSPPAWHAFPHSPPVQDSFTPLGPSLQRARGSPSPGPHHPGTPGTPGTPRSIVPRITSPLEQLRTYPPDGVTKDDVGAPANSLTNPNIPPSSTVSILPTSLPEYHRAFMKGGPGAAAAYQQQQAAHSAQSAALKESRRLKSITGRASSRPDPMTPLTPTQRKSRPTKWQFGIRSRNQPLDAIACIYRALRKLGAEWLVPTRKQNARDSESDNRSSSNDATGTSDDILAPETPPGSRGRPRRNSSSSGSLSRDNSSDELDVPEDPWVIHCRWRKENYGNHPPRPSSAPSNLSSVSRNNPAATAITSEEDEDAVYVYMEIQLYQLESNFYLVDFKCAGYERLDADGNVVVPKEVEKVMDELRRTDSAGEAGRKGSLSDPRVAMMERSKSARSTKSESGSAYSGWKSIEEKEISTEEEWVPPAPTVGGGSEVKTVVNSGDDFFETPKDFGDGDGGDRPRAPPGPCRKCNEEGHMANACPNSKCTSCLETGHSAGSCPTPKCNLCKEEGHIAFNCPDKVCLYCKEKGHIAKECEKKANEPCRNCKEQGHRAAECKNPRNMRGDEEEAAPAAYEEKDIEDAWAAMKKAGEDKDLDAFKEAFEKYVKIQPESQFDELQSAFKQDNFGYNLVAVKKEITNSQTIIDLQGNMEKEFVVTFQTNLKGRRSRFATNNAGRFPENDEENLKRLGNAGFVKESFVPWCSNCKERGHGTRSCPQEVIPRDNEAPTVKCVNCGQPGHRARDCTEERKKPINRNACRNCGEEGHEAKECEKPRDASNVQCRKCEKTGHFSKGHRASDCTEPRKVTCNNCGEEGHMRADCTKPRDPSKMQCRNCDEMGHSSRECPKPRDISRVKCNECGEMGHYSRNCTNKGAGGDTGGDDFGAANAAASGGADYSKPIGGWDSAPAETVAAW</sequence>
<feature type="compositionally biased region" description="Polar residues" evidence="15">
    <location>
        <begin position="715"/>
        <end position="724"/>
    </location>
</feature>
<evidence type="ECO:0000256" key="2">
    <source>
        <dbReference type="ARBA" id="ARBA00006234"/>
    </source>
</evidence>
<dbReference type="InterPro" id="IPR000719">
    <property type="entry name" value="Prot_kinase_dom"/>
</dbReference>
<feature type="region of interest" description="Disordered" evidence="15">
    <location>
        <begin position="696"/>
        <end position="724"/>
    </location>
</feature>
<accession>A0AAD6IRZ8</accession>
<evidence type="ECO:0000256" key="10">
    <source>
        <dbReference type="ARBA" id="ARBA00023277"/>
    </source>
</evidence>
<comment type="catalytic activity">
    <reaction evidence="11">
        <text>L-threonyl-[protein] + ATP = O-phospho-L-threonyl-[protein] + ADP + H(+)</text>
        <dbReference type="Rhea" id="RHEA:46608"/>
        <dbReference type="Rhea" id="RHEA-COMP:11060"/>
        <dbReference type="Rhea" id="RHEA-COMP:11605"/>
        <dbReference type="ChEBI" id="CHEBI:15378"/>
        <dbReference type="ChEBI" id="CHEBI:30013"/>
        <dbReference type="ChEBI" id="CHEBI:30616"/>
        <dbReference type="ChEBI" id="CHEBI:61977"/>
        <dbReference type="ChEBI" id="CHEBI:456216"/>
        <dbReference type="EC" id="2.7.11.1"/>
    </reaction>
</comment>
<feature type="domain" description="CCHC-type" evidence="17">
    <location>
        <begin position="1144"/>
        <end position="1160"/>
    </location>
</feature>
<feature type="compositionally biased region" description="Polar residues" evidence="15">
    <location>
        <begin position="808"/>
        <end position="818"/>
    </location>
</feature>
<feature type="region of interest" description="Disordered" evidence="15">
    <location>
        <begin position="429"/>
        <end position="514"/>
    </location>
</feature>
<dbReference type="PROSITE" id="PS50158">
    <property type="entry name" value="ZF_CCHC"/>
    <property type="match status" value="9"/>
</dbReference>
<feature type="domain" description="CCHC-type" evidence="17">
    <location>
        <begin position="1268"/>
        <end position="1284"/>
    </location>
</feature>
<keyword evidence="13" id="KW-0863">Zinc-finger</keyword>
<dbReference type="CDD" id="cd14079">
    <property type="entry name" value="STKc_AMPK_alpha"/>
    <property type="match status" value="1"/>
</dbReference>
<feature type="compositionally biased region" description="Basic and acidic residues" evidence="15">
    <location>
        <begin position="861"/>
        <end position="876"/>
    </location>
</feature>
<keyword evidence="5" id="KW-0808">Transferase</keyword>
<evidence type="ECO:0000256" key="4">
    <source>
        <dbReference type="ARBA" id="ARBA00022527"/>
    </source>
</evidence>
<dbReference type="EC" id="2.7.11.1" evidence="3"/>
<feature type="domain" description="CCHC-type" evidence="17">
    <location>
        <begin position="936"/>
        <end position="951"/>
    </location>
</feature>
<evidence type="ECO:0000256" key="5">
    <source>
        <dbReference type="ARBA" id="ARBA00022679"/>
    </source>
</evidence>
<dbReference type="GO" id="GO:0005524">
    <property type="term" value="F:ATP binding"/>
    <property type="evidence" value="ECO:0007669"/>
    <property type="project" value="UniProtKB-UniRule"/>
</dbReference>
<evidence type="ECO:0000313" key="19">
    <source>
        <dbReference type="Proteomes" id="UP001221413"/>
    </source>
</evidence>
<comment type="subcellular location">
    <subcellularLocation>
        <location evidence="1">Nucleus</location>
    </subcellularLocation>
</comment>
<dbReference type="PANTHER" id="PTHR24346:SF110">
    <property type="entry name" value="NON-SPECIFIC SERINE_THREONINE PROTEIN KINASE"/>
    <property type="match status" value="1"/>
</dbReference>
<keyword evidence="7" id="KW-0418">Kinase</keyword>
<dbReference type="GO" id="GO:0005634">
    <property type="term" value="C:nucleus"/>
    <property type="evidence" value="ECO:0007669"/>
    <property type="project" value="UniProtKB-SubCell"/>
</dbReference>
<dbReference type="SUPFAM" id="SSF56112">
    <property type="entry name" value="Protein kinase-like (PK-like)"/>
    <property type="match status" value="1"/>
</dbReference>
<dbReference type="InterPro" id="IPR036875">
    <property type="entry name" value="Znf_CCHC_sf"/>
</dbReference>
<name>A0AAD6IRZ8_DREDA</name>
<keyword evidence="8 14" id="KW-0067">ATP-binding</keyword>
<feature type="compositionally biased region" description="Low complexity" evidence="15">
    <location>
        <begin position="662"/>
        <end position="672"/>
    </location>
</feature>
<keyword evidence="13" id="KW-0862">Zinc</keyword>
<feature type="compositionally biased region" description="Low complexity" evidence="15">
    <location>
        <begin position="1296"/>
        <end position="1308"/>
    </location>
</feature>
<dbReference type="Pfam" id="PF00069">
    <property type="entry name" value="Pkinase"/>
    <property type="match status" value="1"/>
</dbReference>
<dbReference type="Gene3D" id="1.10.8.10">
    <property type="entry name" value="DNA helicase RuvA subunit, C-terminal domain"/>
    <property type="match status" value="1"/>
</dbReference>
<feature type="domain" description="CCHC-type" evidence="17">
    <location>
        <begin position="1171"/>
        <end position="1186"/>
    </location>
</feature>
<comment type="caution">
    <text evidence="18">The sequence shown here is derived from an EMBL/GenBank/DDBJ whole genome shotgun (WGS) entry which is preliminary data.</text>
</comment>
<feature type="domain" description="CCHC-type" evidence="17">
    <location>
        <begin position="1245"/>
        <end position="1260"/>
    </location>
</feature>
<evidence type="ECO:0000256" key="11">
    <source>
        <dbReference type="ARBA" id="ARBA00047899"/>
    </source>
</evidence>
<feature type="region of interest" description="Disordered" evidence="15">
    <location>
        <begin position="540"/>
        <end position="591"/>
    </location>
</feature>
<evidence type="ECO:0000256" key="7">
    <source>
        <dbReference type="ARBA" id="ARBA00022777"/>
    </source>
</evidence>
<feature type="domain" description="Protein kinase" evidence="16">
    <location>
        <begin position="72"/>
        <end position="323"/>
    </location>
</feature>
<dbReference type="EMBL" id="JAQGDS010000011">
    <property type="protein sequence ID" value="KAJ6257301.1"/>
    <property type="molecule type" value="Genomic_DNA"/>
</dbReference>
<dbReference type="Pfam" id="PF00098">
    <property type="entry name" value="zf-CCHC"/>
    <property type="match status" value="8"/>
</dbReference>
<keyword evidence="19" id="KW-1185">Reference proteome</keyword>
<feature type="compositionally biased region" description="Polar residues" evidence="15">
    <location>
        <begin position="501"/>
        <end position="514"/>
    </location>
</feature>
<feature type="domain" description="CCHC-type" evidence="17">
    <location>
        <begin position="1116"/>
        <end position="1131"/>
    </location>
</feature>
<dbReference type="FunFam" id="3.30.200.20:FF:000236">
    <property type="entry name" value="Non-specific serine/threonine protein kinase"/>
    <property type="match status" value="1"/>
</dbReference>
<comment type="similarity">
    <text evidence="2">Belongs to the protein kinase superfamily. CAMK Ser/Thr protein kinase family. SNF1 subfamily.</text>
</comment>
<evidence type="ECO:0000256" key="12">
    <source>
        <dbReference type="ARBA" id="ARBA00048679"/>
    </source>
</evidence>
<dbReference type="SMART" id="SM00343">
    <property type="entry name" value="ZnF_C2HC"/>
    <property type="match status" value="12"/>
</dbReference>
<evidence type="ECO:0000259" key="17">
    <source>
        <dbReference type="PROSITE" id="PS50158"/>
    </source>
</evidence>
<dbReference type="InterPro" id="IPR032270">
    <property type="entry name" value="AMPK_C"/>
</dbReference>
<dbReference type="InterPro" id="IPR017441">
    <property type="entry name" value="Protein_kinase_ATP_BS"/>
</dbReference>
<gene>
    <name evidence="18" type="ORF">Dda_8190</name>
</gene>
<dbReference type="SMART" id="SM00220">
    <property type="entry name" value="S_TKc"/>
    <property type="match status" value="1"/>
</dbReference>
<evidence type="ECO:0000256" key="14">
    <source>
        <dbReference type="PROSITE-ProRule" id="PRU10141"/>
    </source>
</evidence>
<dbReference type="InterPro" id="IPR011009">
    <property type="entry name" value="Kinase-like_dom_sf"/>
</dbReference>
<feature type="region of interest" description="Disordered" evidence="15">
    <location>
        <begin position="1"/>
        <end position="69"/>
    </location>
</feature>
<dbReference type="PROSITE" id="PS00108">
    <property type="entry name" value="PROTEIN_KINASE_ST"/>
    <property type="match status" value="1"/>
</dbReference>
<feature type="compositionally biased region" description="Basic and acidic residues" evidence="15">
    <location>
        <begin position="780"/>
        <end position="790"/>
    </location>
</feature>
<dbReference type="GO" id="GO:0003676">
    <property type="term" value="F:nucleic acid binding"/>
    <property type="evidence" value="ECO:0007669"/>
    <property type="project" value="InterPro"/>
</dbReference>
<dbReference type="GO" id="GO:0005737">
    <property type="term" value="C:cytoplasm"/>
    <property type="evidence" value="ECO:0007669"/>
    <property type="project" value="TreeGrafter"/>
</dbReference>
<feature type="region of interest" description="Disordered" evidence="15">
    <location>
        <begin position="621"/>
        <end position="680"/>
    </location>
</feature>
<dbReference type="Gene3D" id="4.10.60.10">
    <property type="entry name" value="Zinc finger, CCHC-type"/>
    <property type="match status" value="7"/>
</dbReference>
<dbReference type="GO" id="GO:0004674">
    <property type="term" value="F:protein serine/threonine kinase activity"/>
    <property type="evidence" value="ECO:0007669"/>
    <property type="project" value="UniProtKB-KW"/>
</dbReference>
<feature type="domain" description="CCHC-type" evidence="17">
    <location>
        <begin position="882"/>
        <end position="897"/>
    </location>
</feature>
<feature type="domain" description="CCHC-type" evidence="17">
    <location>
        <begin position="957"/>
        <end position="972"/>
    </location>
</feature>
<evidence type="ECO:0000256" key="8">
    <source>
        <dbReference type="ARBA" id="ARBA00022840"/>
    </source>
</evidence>
<keyword evidence="9" id="KW-0539">Nucleus</keyword>
<evidence type="ECO:0000256" key="9">
    <source>
        <dbReference type="ARBA" id="ARBA00023242"/>
    </source>
</evidence>
<evidence type="ECO:0000256" key="6">
    <source>
        <dbReference type="ARBA" id="ARBA00022741"/>
    </source>
</evidence>
<dbReference type="InterPro" id="IPR013896">
    <property type="entry name" value="SNF1_UBA"/>
</dbReference>
<dbReference type="SUPFAM" id="SSF103243">
    <property type="entry name" value="KA1-like"/>
    <property type="match status" value="1"/>
</dbReference>
<dbReference type="CDD" id="cd14334">
    <property type="entry name" value="UBA_SNF1_fungi"/>
    <property type="match status" value="1"/>
</dbReference>
<proteinExistence type="inferred from homology"/>
<protein>
    <recommendedName>
        <fullName evidence="3">non-specific serine/threonine protein kinase</fullName>
        <ecNumber evidence="3">2.7.11.1</ecNumber>
    </recommendedName>
</protein>
<keyword evidence="6 14" id="KW-0547">Nucleotide-binding</keyword>
<dbReference type="InterPro" id="IPR028375">
    <property type="entry name" value="KA1/Ssp2_C"/>
</dbReference>
<keyword evidence="4" id="KW-0723">Serine/threonine-protein kinase</keyword>
<feature type="compositionally biased region" description="Low complexity" evidence="15">
    <location>
        <begin position="540"/>
        <end position="552"/>
    </location>
</feature>
<reference evidence="18" key="1">
    <citation type="submission" date="2023-01" db="EMBL/GenBank/DDBJ databases">
        <title>The chitinases involved in constricting ring structure development in the nematode-trapping fungus Drechslerella dactyloides.</title>
        <authorList>
            <person name="Wang R."/>
            <person name="Zhang L."/>
            <person name="Tang P."/>
            <person name="Li S."/>
            <person name="Liang L."/>
        </authorList>
    </citation>
    <scope>NUCLEOTIDE SEQUENCE</scope>
    <source>
        <strain evidence="18">YMF1.00031</strain>
    </source>
</reference>
<dbReference type="Gene3D" id="3.30.310.80">
    <property type="entry name" value="Kinase associated domain 1, KA1"/>
    <property type="match status" value="2"/>
</dbReference>
<evidence type="ECO:0000313" key="18">
    <source>
        <dbReference type="EMBL" id="KAJ6257301.1"/>
    </source>
</evidence>
<keyword evidence="13" id="KW-0479">Metal-binding</keyword>
<evidence type="ECO:0000256" key="3">
    <source>
        <dbReference type="ARBA" id="ARBA00012513"/>
    </source>
</evidence>
<evidence type="ECO:0000259" key="16">
    <source>
        <dbReference type="PROSITE" id="PS50011"/>
    </source>
</evidence>
<dbReference type="Pfam" id="PF16579">
    <property type="entry name" value="AdenylateSensor"/>
    <property type="match status" value="2"/>
</dbReference>
<feature type="binding site" evidence="14">
    <location>
        <position position="101"/>
    </location>
    <ligand>
        <name>ATP</name>
        <dbReference type="ChEBI" id="CHEBI:30616"/>
    </ligand>
</feature>
<comment type="catalytic activity">
    <reaction evidence="12">
        <text>L-seryl-[protein] + ATP = O-phospho-L-seryl-[protein] + ADP + H(+)</text>
        <dbReference type="Rhea" id="RHEA:17989"/>
        <dbReference type="Rhea" id="RHEA-COMP:9863"/>
        <dbReference type="Rhea" id="RHEA-COMP:11604"/>
        <dbReference type="ChEBI" id="CHEBI:15378"/>
        <dbReference type="ChEBI" id="CHEBI:29999"/>
        <dbReference type="ChEBI" id="CHEBI:30616"/>
        <dbReference type="ChEBI" id="CHEBI:83421"/>
        <dbReference type="ChEBI" id="CHEBI:456216"/>
        <dbReference type="EC" id="2.7.11.1"/>
    </reaction>
</comment>
<dbReference type="FunFam" id="1.10.510.10:FF:000544">
    <property type="entry name" value="Non-specific serine/threonine protein kinase"/>
    <property type="match status" value="1"/>
</dbReference>
<dbReference type="PANTHER" id="PTHR24346">
    <property type="entry name" value="MAP/MICROTUBULE AFFINITY-REGULATING KINASE"/>
    <property type="match status" value="1"/>
</dbReference>
<feature type="compositionally biased region" description="Low complexity" evidence="15">
    <location>
        <begin position="705"/>
        <end position="714"/>
    </location>
</feature>
<evidence type="ECO:0000256" key="13">
    <source>
        <dbReference type="PROSITE-ProRule" id="PRU00047"/>
    </source>
</evidence>
<organism evidence="18 19">
    <name type="scientific">Drechslerella dactyloides</name>
    <name type="common">Nematode-trapping fungus</name>
    <name type="synonym">Arthrobotrys dactyloides</name>
    <dbReference type="NCBI Taxonomy" id="74499"/>
    <lineage>
        <taxon>Eukaryota</taxon>
        <taxon>Fungi</taxon>
        <taxon>Dikarya</taxon>
        <taxon>Ascomycota</taxon>
        <taxon>Pezizomycotina</taxon>
        <taxon>Orbiliomycetes</taxon>
        <taxon>Orbiliales</taxon>
        <taxon>Orbiliaceae</taxon>
        <taxon>Drechslerella</taxon>
    </lineage>
</organism>
<dbReference type="GO" id="GO:0035556">
    <property type="term" value="P:intracellular signal transduction"/>
    <property type="evidence" value="ECO:0007669"/>
    <property type="project" value="TreeGrafter"/>
</dbReference>
<dbReference type="Gene3D" id="3.30.200.20">
    <property type="entry name" value="Phosphorylase Kinase, domain 1"/>
    <property type="match status" value="1"/>
</dbReference>
<dbReference type="GO" id="GO:0008270">
    <property type="term" value="F:zinc ion binding"/>
    <property type="evidence" value="ECO:0007669"/>
    <property type="project" value="UniProtKB-KW"/>
</dbReference>
<evidence type="ECO:0000256" key="15">
    <source>
        <dbReference type="SAM" id="MobiDB-lite"/>
    </source>
</evidence>
<feature type="region of interest" description="Disordered" evidence="15">
    <location>
        <begin position="1293"/>
        <end position="1327"/>
    </location>
</feature>
<keyword evidence="10" id="KW-0119">Carbohydrate metabolism</keyword>
<evidence type="ECO:0000256" key="1">
    <source>
        <dbReference type="ARBA" id="ARBA00004123"/>
    </source>
</evidence>
<dbReference type="PROSITE" id="PS50011">
    <property type="entry name" value="PROTEIN_KINASE_DOM"/>
    <property type="match status" value="1"/>
</dbReference>
<dbReference type="Gene3D" id="1.10.510.10">
    <property type="entry name" value="Transferase(Phosphotransferase) domain 1"/>
    <property type="match status" value="1"/>
</dbReference>
<feature type="region of interest" description="Disordered" evidence="15">
    <location>
        <begin position="780"/>
        <end position="876"/>
    </location>
</feature>
<feature type="domain" description="CCHC-type" evidence="17">
    <location>
        <begin position="1221"/>
        <end position="1236"/>
    </location>
</feature>